<dbReference type="Proteomes" id="UP000184050">
    <property type="component" value="Unassembled WGS sequence"/>
</dbReference>
<protein>
    <submittedName>
        <fullName evidence="1">Uncharacterized protein</fullName>
    </submittedName>
</protein>
<sequence>MFNQKAKTTQDAHYKYLTTIGTLFELLQTKKTKLKTNEIFKN</sequence>
<name>A0A1M6LUJ5_9BACT</name>
<dbReference type="EMBL" id="FQZE01000028">
    <property type="protein sequence ID" value="SHJ74833.1"/>
    <property type="molecule type" value="Genomic_DNA"/>
</dbReference>
<dbReference type="AlphaFoldDB" id="A0A1M6LUJ5"/>
<evidence type="ECO:0000313" key="2">
    <source>
        <dbReference type="Proteomes" id="UP000184050"/>
    </source>
</evidence>
<keyword evidence="2" id="KW-1185">Reference proteome</keyword>
<evidence type="ECO:0000313" key="1">
    <source>
        <dbReference type="EMBL" id="SHJ74833.1"/>
    </source>
</evidence>
<reference evidence="1 2" key="1">
    <citation type="submission" date="2016-11" db="EMBL/GenBank/DDBJ databases">
        <authorList>
            <person name="Jaros S."/>
            <person name="Januszkiewicz K."/>
            <person name="Wedrychowicz H."/>
        </authorList>
    </citation>
    <scope>NUCLEOTIDE SEQUENCE [LARGE SCALE GENOMIC DNA]</scope>
    <source>
        <strain evidence="1 2">DSM 27063</strain>
    </source>
</reference>
<accession>A0A1M6LUJ5</accession>
<proteinExistence type="predicted"/>
<organism evidence="1 2">
    <name type="scientific">Tangfeifania diversioriginum</name>
    <dbReference type="NCBI Taxonomy" id="1168035"/>
    <lineage>
        <taxon>Bacteria</taxon>
        <taxon>Pseudomonadati</taxon>
        <taxon>Bacteroidota</taxon>
        <taxon>Bacteroidia</taxon>
        <taxon>Marinilabiliales</taxon>
        <taxon>Prolixibacteraceae</taxon>
        <taxon>Tangfeifania</taxon>
    </lineage>
</organism>
<dbReference type="STRING" id="1168035.SAMN05444280_12837"/>
<gene>
    <name evidence="1" type="ORF">SAMN05444280_12837</name>
</gene>